<organism evidence="2 3">
    <name type="scientific">Elysia crispata</name>
    <name type="common">lettuce slug</name>
    <dbReference type="NCBI Taxonomy" id="231223"/>
    <lineage>
        <taxon>Eukaryota</taxon>
        <taxon>Metazoa</taxon>
        <taxon>Spiralia</taxon>
        <taxon>Lophotrochozoa</taxon>
        <taxon>Mollusca</taxon>
        <taxon>Gastropoda</taxon>
        <taxon>Heterobranchia</taxon>
        <taxon>Euthyneura</taxon>
        <taxon>Panpulmonata</taxon>
        <taxon>Sacoglossa</taxon>
        <taxon>Placobranchoidea</taxon>
        <taxon>Plakobranchidae</taxon>
        <taxon>Elysia</taxon>
    </lineage>
</organism>
<feature type="signal peptide" evidence="1">
    <location>
        <begin position="1"/>
        <end position="24"/>
    </location>
</feature>
<feature type="chain" id="PRO_5042051016" evidence="1">
    <location>
        <begin position="25"/>
        <end position="141"/>
    </location>
</feature>
<dbReference type="AlphaFoldDB" id="A0AAE0ZH67"/>
<dbReference type="EMBL" id="JAWDGP010004062">
    <property type="protein sequence ID" value="KAK3768312.1"/>
    <property type="molecule type" value="Genomic_DNA"/>
</dbReference>
<name>A0AAE0ZH67_9GAST</name>
<sequence>MSKVSVLLFGVIFAYTGLFSPTTSITNNAKVSRLSFDGPHTYPASVLDSSQSKIKHSATQCALTYRTSPKYDQFKSCRNFLYSSTTGLCNIAHGFKNNLDLYVVGYGDWYISCDSAMEFDHWLRETKSPYNFNLTGTVHKS</sequence>
<dbReference type="Proteomes" id="UP001283361">
    <property type="component" value="Unassembled WGS sequence"/>
</dbReference>
<evidence type="ECO:0000256" key="1">
    <source>
        <dbReference type="SAM" id="SignalP"/>
    </source>
</evidence>
<comment type="caution">
    <text evidence="2">The sequence shown here is derived from an EMBL/GenBank/DDBJ whole genome shotgun (WGS) entry which is preliminary data.</text>
</comment>
<keyword evidence="1" id="KW-0732">Signal</keyword>
<keyword evidence="3" id="KW-1185">Reference proteome</keyword>
<reference evidence="2" key="1">
    <citation type="journal article" date="2023" name="G3 (Bethesda)">
        <title>A reference genome for the long-term kleptoplast-retaining sea slug Elysia crispata morphotype clarki.</title>
        <authorList>
            <person name="Eastman K.E."/>
            <person name="Pendleton A.L."/>
            <person name="Shaikh M.A."/>
            <person name="Suttiyut T."/>
            <person name="Ogas R."/>
            <person name="Tomko P."/>
            <person name="Gavelis G."/>
            <person name="Widhalm J.R."/>
            <person name="Wisecaver J.H."/>
        </authorList>
    </citation>
    <scope>NUCLEOTIDE SEQUENCE</scope>
    <source>
        <strain evidence="2">ECLA1</strain>
    </source>
</reference>
<evidence type="ECO:0000313" key="2">
    <source>
        <dbReference type="EMBL" id="KAK3768312.1"/>
    </source>
</evidence>
<evidence type="ECO:0000313" key="3">
    <source>
        <dbReference type="Proteomes" id="UP001283361"/>
    </source>
</evidence>
<accession>A0AAE0ZH67</accession>
<protein>
    <submittedName>
        <fullName evidence="2">Uncharacterized protein</fullName>
    </submittedName>
</protein>
<proteinExistence type="predicted"/>
<gene>
    <name evidence="2" type="ORF">RRG08_031104</name>
</gene>